<evidence type="ECO:0000259" key="8">
    <source>
        <dbReference type="SMART" id="SM00134"/>
    </source>
</evidence>
<evidence type="ECO:0000256" key="2">
    <source>
        <dbReference type="ARBA" id="ARBA00022475"/>
    </source>
</evidence>
<dbReference type="InterPro" id="IPR045860">
    <property type="entry name" value="Snake_toxin-like_sf"/>
</dbReference>
<evidence type="ECO:0000256" key="1">
    <source>
        <dbReference type="ARBA" id="ARBA00004236"/>
    </source>
</evidence>
<feature type="signal peptide" evidence="7">
    <location>
        <begin position="1"/>
        <end position="29"/>
    </location>
</feature>
<feature type="chain" id="PRO_5042285953" description="UPAR/Ly6 domain-containing protein" evidence="7">
    <location>
        <begin position="30"/>
        <end position="135"/>
    </location>
</feature>
<evidence type="ECO:0000313" key="9">
    <source>
        <dbReference type="EMBL" id="CAH2286117.1"/>
    </source>
</evidence>
<name>A0AAD1W2N6_PELCU</name>
<keyword evidence="10" id="KW-1185">Reference proteome</keyword>
<keyword evidence="6" id="KW-0812">Transmembrane</keyword>
<evidence type="ECO:0000313" key="10">
    <source>
        <dbReference type="Proteomes" id="UP001295444"/>
    </source>
</evidence>
<evidence type="ECO:0000256" key="6">
    <source>
        <dbReference type="SAM" id="Phobius"/>
    </source>
</evidence>
<dbReference type="SUPFAM" id="SSF57302">
    <property type="entry name" value="Snake toxin-like"/>
    <property type="match status" value="1"/>
</dbReference>
<evidence type="ECO:0000256" key="7">
    <source>
        <dbReference type="SAM" id="SignalP"/>
    </source>
</evidence>
<comment type="subcellular location">
    <subcellularLocation>
        <location evidence="1">Cell membrane</location>
    </subcellularLocation>
</comment>
<evidence type="ECO:0000256" key="5">
    <source>
        <dbReference type="ARBA" id="ARBA00023180"/>
    </source>
</evidence>
<keyword evidence="5" id="KW-0325">Glycoprotein</keyword>
<dbReference type="Pfam" id="PF00087">
    <property type="entry name" value="Toxin_TOLIP"/>
    <property type="match status" value="1"/>
</dbReference>
<keyword evidence="2" id="KW-1003">Cell membrane</keyword>
<feature type="domain" description="UPAR/Ly6" evidence="8">
    <location>
        <begin position="30"/>
        <end position="119"/>
    </location>
</feature>
<sequence length="135" mass="13780">MSIRPRSPIMDAFKAIFLLTALCTGTGFALQCYTCTGQASNTNCMTATNCTAASTYCKTSVLSGGIGSLSAATISKSCESVCVATSLNVLVVSTSVSCCSTDLCNTSGATSIKSGYAILALCLGLFLTLIRNPSL</sequence>
<keyword evidence="4 6" id="KW-0472">Membrane</keyword>
<evidence type="ECO:0000256" key="4">
    <source>
        <dbReference type="ARBA" id="ARBA00023136"/>
    </source>
</evidence>
<keyword evidence="6" id="KW-1133">Transmembrane helix</keyword>
<keyword evidence="3 7" id="KW-0732">Signal</keyword>
<gene>
    <name evidence="9" type="ORF">PECUL_23A000735</name>
</gene>
<dbReference type="InterPro" id="IPR035076">
    <property type="entry name" value="Toxin/TOLIP"/>
</dbReference>
<protein>
    <recommendedName>
        <fullName evidence="8">UPAR/Ly6 domain-containing protein</fullName>
    </recommendedName>
</protein>
<evidence type="ECO:0000256" key="3">
    <source>
        <dbReference type="ARBA" id="ARBA00022729"/>
    </source>
</evidence>
<accession>A0AAD1W2N6</accession>
<dbReference type="CDD" id="cd23575">
    <property type="entry name" value="TFP_LU_ECD_GPIHBP1"/>
    <property type="match status" value="1"/>
</dbReference>
<dbReference type="SMART" id="SM00134">
    <property type="entry name" value="LU"/>
    <property type="match status" value="1"/>
</dbReference>
<dbReference type="PANTHER" id="PTHR16983:SF13">
    <property type="entry name" value="LYMPHOCYTE ANTIGEN 6E"/>
    <property type="match status" value="1"/>
</dbReference>
<dbReference type="InterPro" id="IPR051110">
    <property type="entry name" value="Ly-6/neurotoxin-like_GPI-ap"/>
</dbReference>
<dbReference type="PROSITE" id="PS00983">
    <property type="entry name" value="LY6_UPAR"/>
    <property type="match status" value="1"/>
</dbReference>
<feature type="transmembrane region" description="Helical" evidence="6">
    <location>
        <begin position="114"/>
        <end position="130"/>
    </location>
</feature>
<dbReference type="PANTHER" id="PTHR16983">
    <property type="entry name" value="UPAR/LY6 DOMAIN-CONTAINING PROTEIN"/>
    <property type="match status" value="1"/>
</dbReference>
<reference evidence="9" key="1">
    <citation type="submission" date="2022-03" db="EMBL/GenBank/DDBJ databases">
        <authorList>
            <person name="Alioto T."/>
            <person name="Alioto T."/>
            <person name="Gomez Garrido J."/>
        </authorList>
    </citation>
    <scope>NUCLEOTIDE SEQUENCE</scope>
</reference>
<organism evidence="9 10">
    <name type="scientific">Pelobates cultripes</name>
    <name type="common">Western spadefoot toad</name>
    <dbReference type="NCBI Taxonomy" id="61616"/>
    <lineage>
        <taxon>Eukaryota</taxon>
        <taxon>Metazoa</taxon>
        <taxon>Chordata</taxon>
        <taxon>Craniata</taxon>
        <taxon>Vertebrata</taxon>
        <taxon>Euteleostomi</taxon>
        <taxon>Amphibia</taxon>
        <taxon>Batrachia</taxon>
        <taxon>Anura</taxon>
        <taxon>Pelobatoidea</taxon>
        <taxon>Pelobatidae</taxon>
        <taxon>Pelobates</taxon>
    </lineage>
</organism>
<dbReference type="EMBL" id="OW240915">
    <property type="protein sequence ID" value="CAH2286117.1"/>
    <property type="molecule type" value="Genomic_DNA"/>
</dbReference>
<dbReference type="FunFam" id="2.10.60.10:FF:000003">
    <property type="entry name" value="lymphocyte antigen 6E isoform X1"/>
    <property type="match status" value="1"/>
</dbReference>
<dbReference type="GO" id="GO:0005886">
    <property type="term" value="C:plasma membrane"/>
    <property type="evidence" value="ECO:0007669"/>
    <property type="project" value="UniProtKB-SubCell"/>
</dbReference>
<dbReference type="Proteomes" id="UP001295444">
    <property type="component" value="Chromosome 04"/>
</dbReference>
<dbReference type="InterPro" id="IPR016054">
    <property type="entry name" value="LY6_UPA_recep-like"/>
</dbReference>
<dbReference type="Gene3D" id="2.10.60.10">
    <property type="entry name" value="CD59"/>
    <property type="match status" value="1"/>
</dbReference>
<proteinExistence type="predicted"/>
<dbReference type="InterPro" id="IPR018363">
    <property type="entry name" value="CD59_antigen_CS"/>
</dbReference>
<dbReference type="AlphaFoldDB" id="A0AAD1W2N6"/>